<feature type="domain" description="CN hydrolase" evidence="6">
    <location>
        <begin position="4"/>
        <end position="237"/>
    </location>
</feature>
<dbReference type="SUPFAM" id="SSF56317">
    <property type="entry name" value="Carbon-nitrogen hydrolase"/>
    <property type="match status" value="1"/>
</dbReference>
<dbReference type="FunFam" id="3.60.110.10:FF:000004">
    <property type="entry name" value="Carbon-nitrogen hydrolase"/>
    <property type="match status" value="1"/>
</dbReference>
<dbReference type="AlphaFoldDB" id="A0A7G1HU21"/>
<sequence>MDILRVSSVQSDIVWENVEENLYRRQRDIESLSGKTDLVILPEMFTTGFTMHVGQYDHTITEYTIETIRNWSDRYRMAIAGSIIAYEKGNYYNRGFFISPDRAPQYYDKKHLFRIGREGEFFTAGNERLIAQYQGWNIALFVCYDLRFPVWLRNADNEYDILLIVANWPQSRSYAWKQLLIARAIENSCYVCGVNRIGEDGTQLKYSGDSMILDMKGHPLVSARPGENEIITTELSLSKLQSYRQNFPFWRDNDKFSLL</sequence>
<accession>A0A7G1HU21</accession>
<evidence type="ECO:0000259" key="6">
    <source>
        <dbReference type="PROSITE" id="PS50263"/>
    </source>
</evidence>
<evidence type="ECO:0000256" key="1">
    <source>
        <dbReference type="ARBA" id="ARBA00010613"/>
    </source>
</evidence>
<keyword evidence="2 7" id="KW-0378">Hydrolase</keyword>
<dbReference type="NCBIfam" id="NF007757">
    <property type="entry name" value="PRK10438.1"/>
    <property type="match status" value="1"/>
</dbReference>
<dbReference type="PROSITE" id="PS50263">
    <property type="entry name" value="CN_HYDROLASE"/>
    <property type="match status" value="1"/>
</dbReference>
<reference evidence="8" key="1">
    <citation type="submission" date="2020-07" db="EMBL/GenBank/DDBJ databases">
        <title>Complete genome sequencing of Coprobacter sp. strain 2CBH44.</title>
        <authorList>
            <person name="Sakamoto M."/>
            <person name="Murakami T."/>
            <person name="Mori H."/>
        </authorList>
    </citation>
    <scope>NUCLEOTIDE SEQUENCE [LARGE SCALE GENOMIC DNA]</scope>
    <source>
        <strain evidence="8">2CBH44</strain>
    </source>
</reference>
<dbReference type="Pfam" id="PF00795">
    <property type="entry name" value="CN_hydrolase"/>
    <property type="match status" value="1"/>
</dbReference>
<dbReference type="Gene3D" id="3.60.110.10">
    <property type="entry name" value="Carbon-nitrogen hydrolase"/>
    <property type="match status" value="1"/>
</dbReference>
<name>A0A7G1HU21_9BACT</name>
<proteinExistence type="inferred from homology"/>
<keyword evidence="8" id="KW-1185">Reference proteome</keyword>
<dbReference type="Proteomes" id="UP000594042">
    <property type="component" value="Chromosome"/>
</dbReference>
<evidence type="ECO:0000256" key="5">
    <source>
        <dbReference type="ARBA" id="ARBA00072139"/>
    </source>
</evidence>
<dbReference type="EC" id="3.5.1.3" evidence="3"/>
<comment type="catalytic activity">
    <reaction evidence="4">
        <text>a monoamide of a dicarboxylate + H2O = a dicarboxylate + NH4(+)</text>
        <dbReference type="Rhea" id="RHEA:11716"/>
        <dbReference type="ChEBI" id="CHEBI:15377"/>
        <dbReference type="ChEBI" id="CHEBI:28938"/>
        <dbReference type="ChEBI" id="CHEBI:28965"/>
        <dbReference type="ChEBI" id="CHEBI:77450"/>
        <dbReference type="EC" id="3.5.1.3"/>
    </reaction>
</comment>
<gene>
    <name evidence="7" type="ORF">Cop2CBH44_03840</name>
</gene>
<comment type="similarity">
    <text evidence="1">Belongs to the carbon-nitrogen hydrolase superfamily. NIT1/NIT2 family.</text>
</comment>
<dbReference type="PANTHER" id="PTHR47799:SF1">
    <property type="entry name" value="OMEGA-AMIDASE YAFV"/>
    <property type="match status" value="1"/>
</dbReference>
<dbReference type="EMBL" id="AP023322">
    <property type="protein sequence ID" value="BCI62031.1"/>
    <property type="molecule type" value="Genomic_DNA"/>
</dbReference>
<dbReference type="RefSeq" id="WP_200755448.1">
    <property type="nucleotide sequence ID" value="NZ_AP023322.1"/>
</dbReference>
<evidence type="ECO:0000256" key="4">
    <source>
        <dbReference type="ARBA" id="ARBA00052904"/>
    </source>
</evidence>
<dbReference type="KEGG" id="copr:Cop2CBH44_03840"/>
<dbReference type="InterPro" id="IPR003010">
    <property type="entry name" value="C-N_Hydrolase"/>
</dbReference>
<dbReference type="GO" id="GO:0106008">
    <property type="term" value="F:2-oxoglutaramate amidase activity"/>
    <property type="evidence" value="ECO:0007669"/>
    <property type="project" value="TreeGrafter"/>
</dbReference>
<dbReference type="InterPro" id="IPR052737">
    <property type="entry name" value="Omega-amidase_YafV"/>
</dbReference>
<dbReference type="PANTHER" id="PTHR47799">
    <property type="entry name" value="OMEGA-AMIDASE YAFV"/>
    <property type="match status" value="1"/>
</dbReference>
<evidence type="ECO:0000256" key="3">
    <source>
        <dbReference type="ARBA" id="ARBA00039118"/>
    </source>
</evidence>
<evidence type="ECO:0000256" key="2">
    <source>
        <dbReference type="ARBA" id="ARBA00022801"/>
    </source>
</evidence>
<protein>
    <recommendedName>
        <fullName evidence="5">Omega-amidase YafV</fullName>
        <ecNumber evidence="3">3.5.1.3</ecNumber>
    </recommendedName>
</protein>
<organism evidence="7 8">
    <name type="scientific">Coprobacter secundus subsp. similis</name>
    <dbReference type="NCBI Taxonomy" id="2751153"/>
    <lineage>
        <taxon>Bacteria</taxon>
        <taxon>Pseudomonadati</taxon>
        <taxon>Bacteroidota</taxon>
        <taxon>Bacteroidia</taxon>
        <taxon>Bacteroidales</taxon>
        <taxon>Barnesiellaceae</taxon>
        <taxon>Coprobacter</taxon>
    </lineage>
</organism>
<dbReference type="InterPro" id="IPR036526">
    <property type="entry name" value="C-N_Hydrolase_sf"/>
</dbReference>
<evidence type="ECO:0000313" key="8">
    <source>
        <dbReference type="Proteomes" id="UP000594042"/>
    </source>
</evidence>
<dbReference type="GO" id="GO:0050152">
    <property type="term" value="F:omega-amidase activity"/>
    <property type="evidence" value="ECO:0007669"/>
    <property type="project" value="UniProtKB-EC"/>
</dbReference>
<evidence type="ECO:0000313" key="7">
    <source>
        <dbReference type="EMBL" id="BCI62031.1"/>
    </source>
</evidence>